<name>A0ABV5CJS8_9SPHI</name>
<accession>A0ABV5CJS8</accession>
<dbReference type="PANTHER" id="PTHR46320">
    <property type="entry name" value="GLYCEROPHOSPHODIESTER PHOSPHODIESTERASE 1"/>
    <property type="match status" value="1"/>
</dbReference>
<dbReference type="PROSITE" id="PS51704">
    <property type="entry name" value="GP_PDE"/>
    <property type="match status" value="1"/>
</dbReference>
<dbReference type="PANTHER" id="PTHR46320:SF1">
    <property type="entry name" value="GLYCEROPHOSPHODIESTER PHOSPHODIESTERASE 1"/>
    <property type="match status" value="1"/>
</dbReference>
<dbReference type="InterPro" id="IPR017946">
    <property type="entry name" value="PLC-like_Pdiesterase_TIM-brl"/>
</dbReference>
<evidence type="ECO:0000313" key="3">
    <source>
        <dbReference type="Proteomes" id="UP001580928"/>
    </source>
</evidence>
<evidence type="ECO:0000313" key="2">
    <source>
        <dbReference type="EMBL" id="MFB5946850.1"/>
    </source>
</evidence>
<keyword evidence="3" id="KW-1185">Reference proteome</keyword>
<dbReference type="InterPro" id="IPR030395">
    <property type="entry name" value="GP_PDE_dom"/>
</dbReference>
<protein>
    <submittedName>
        <fullName evidence="2">Glycerophosphodiester phosphodiesterase family protein</fullName>
    </submittedName>
</protein>
<dbReference type="Pfam" id="PF03009">
    <property type="entry name" value="GDPD"/>
    <property type="match status" value="1"/>
</dbReference>
<dbReference type="Proteomes" id="UP001580928">
    <property type="component" value="Unassembled WGS sequence"/>
</dbReference>
<comment type="caution">
    <text evidence="2">The sequence shown here is derived from an EMBL/GenBank/DDBJ whole genome shotgun (WGS) entry which is preliminary data.</text>
</comment>
<reference evidence="2 3" key="1">
    <citation type="submission" date="2024-04" db="EMBL/GenBank/DDBJ databases">
        <title>Albibacterium profundi sp. nov., isolated from sediment of the Challenger Deep of Mariana Trench.</title>
        <authorList>
            <person name="Wang Y."/>
        </authorList>
    </citation>
    <scope>NUCLEOTIDE SEQUENCE [LARGE SCALE GENOMIC DNA]</scope>
    <source>
        <strain evidence="2 3">RHL897</strain>
    </source>
</reference>
<dbReference type="EMBL" id="JBBVGT010000003">
    <property type="protein sequence ID" value="MFB5946850.1"/>
    <property type="molecule type" value="Genomic_DNA"/>
</dbReference>
<dbReference type="CDD" id="cd08566">
    <property type="entry name" value="GDPD_AtGDE_like"/>
    <property type="match status" value="1"/>
</dbReference>
<feature type="domain" description="GP-PDE" evidence="1">
    <location>
        <begin position="34"/>
        <end position="277"/>
    </location>
</feature>
<dbReference type="SUPFAM" id="SSF51695">
    <property type="entry name" value="PLC-like phosphodiesterases"/>
    <property type="match status" value="1"/>
</dbReference>
<dbReference type="Gene3D" id="3.20.20.190">
    <property type="entry name" value="Phosphatidylinositol (PI) phosphodiesterase"/>
    <property type="match status" value="1"/>
</dbReference>
<evidence type="ECO:0000259" key="1">
    <source>
        <dbReference type="PROSITE" id="PS51704"/>
    </source>
</evidence>
<dbReference type="RefSeq" id="WP_375558379.1">
    <property type="nucleotide sequence ID" value="NZ_JBBVGT010000003.1"/>
</dbReference>
<sequence>MSPVLAQVQNLHTVRLETASQLHEFFRYKEDAAVIISGHRGGMVAGFPENSIETFENTLKFTPAFYEVDPRLTKDSVIVLMHDATLDRTTTGTGKLGAYEWSEVKKLKLKDKHGNVTSYRVPTLEEAIEWARGKTILNLDIKDVPMEMTARLVKELNAEAFVMFTVHSPEQALFYLERIPESMFSAHIKTVKQFREYEDAGIPWNQVMAYIGPKTKAEDRELYDLLHAKGVRCMISSASSYDKLDTKAERAEAYRNIVLDGASVLESDYPIEVSDAIYPE</sequence>
<organism evidence="2 3">
    <name type="scientific">Albibacterium profundi</name>
    <dbReference type="NCBI Taxonomy" id="3134906"/>
    <lineage>
        <taxon>Bacteria</taxon>
        <taxon>Pseudomonadati</taxon>
        <taxon>Bacteroidota</taxon>
        <taxon>Sphingobacteriia</taxon>
        <taxon>Sphingobacteriales</taxon>
        <taxon>Sphingobacteriaceae</taxon>
        <taxon>Albibacterium</taxon>
    </lineage>
</organism>
<gene>
    <name evidence="2" type="ORF">WKR92_13530</name>
</gene>
<proteinExistence type="predicted"/>